<keyword evidence="8 10" id="KW-1133">Transmembrane helix</keyword>
<comment type="caution">
    <text evidence="11">The sequence shown here is derived from an EMBL/GenBank/DDBJ whole genome shotgun (WGS) entry which is preliminary data.</text>
</comment>
<evidence type="ECO:0000256" key="8">
    <source>
        <dbReference type="ARBA" id="ARBA00022989"/>
    </source>
</evidence>
<dbReference type="PROSITE" id="PS01346">
    <property type="entry name" value="CLAUDIN"/>
    <property type="match status" value="1"/>
</dbReference>
<dbReference type="PANTHER" id="PTHR12002">
    <property type="entry name" value="CLAUDIN"/>
    <property type="match status" value="1"/>
</dbReference>
<evidence type="ECO:0000313" key="11">
    <source>
        <dbReference type="EMBL" id="CAI9545262.1"/>
    </source>
</evidence>
<evidence type="ECO:0000256" key="3">
    <source>
        <dbReference type="ARBA" id="ARBA00008295"/>
    </source>
</evidence>
<keyword evidence="5" id="KW-1003">Cell membrane</keyword>
<proteinExistence type="inferred from homology"/>
<dbReference type="PRINTS" id="PR01385">
    <property type="entry name" value="CLAUDIN14"/>
</dbReference>
<sequence length="266" mass="28915">MASLGLQVLGIALSIIGWLGTLITCALPMWRVTAFIGNNIVVAQIVWEGLWMNCVVQSTGQMQCKIYDSMLALPQDLQAARALVVIAIIVALLGVLMAIIGGKCTNCVEDESAKAKVMIVAGIIFILAGILTLIPVSWSANNIIRDFYNPLVVEAQKRELGASLYIGWGRPLPCSSWAVPCCAATAHQGTRSLTLPNTPQHDLDQPATTCNQPYGDADCLVQEPTKDTRTLNLYSPSTSLLLQTLDLPHKINGDFGCFFFFFFLRL</sequence>
<name>A0ABN9BCE5_9NEOB</name>
<feature type="transmembrane region" description="Helical" evidence="10">
    <location>
        <begin position="6"/>
        <end position="30"/>
    </location>
</feature>
<evidence type="ECO:0000256" key="2">
    <source>
        <dbReference type="ARBA" id="ARBA00004651"/>
    </source>
</evidence>
<dbReference type="Proteomes" id="UP001162483">
    <property type="component" value="Unassembled WGS sequence"/>
</dbReference>
<keyword evidence="6 10" id="KW-0812">Transmembrane</keyword>
<evidence type="ECO:0000256" key="9">
    <source>
        <dbReference type="ARBA" id="ARBA00023136"/>
    </source>
</evidence>
<feature type="transmembrane region" description="Helical" evidence="10">
    <location>
        <begin position="119"/>
        <end position="138"/>
    </location>
</feature>
<evidence type="ECO:0000313" key="12">
    <source>
        <dbReference type="Proteomes" id="UP001162483"/>
    </source>
</evidence>
<gene>
    <name evidence="11" type="ORF">SPARVUS_LOCUS2632718</name>
</gene>
<dbReference type="InterPro" id="IPR006187">
    <property type="entry name" value="Claudin"/>
</dbReference>
<evidence type="ECO:0000256" key="4">
    <source>
        <dbReference type="ARBA" id="ARBA00022427"/>
    </source>
</evidence>
<comment type="subcellular location">
    <subcellularLocation>
        <location evidence="1">Cell junction</location>
        <location evidence="1">Tight junction</location>
    </subcellularLocation>
    <subcellularLocation>
        <location evidence="2">Cell membrane</location>
        <topology evidence="2">Multi-pass membrane protein</topology>
    </subcellularLocation>
</comment>
<evidence type="ECO:0000256" key="6">
    <source>
        <dbReference type="ARBA" id="ARBA00022692"/>
    </source>
</evidence>
<dbReference type="Gene3D" id="1.20.140.150">
    <property type="match status" value="1"/>
</dbReference>
<dbReference type="PRINTS" id="PR01077">
    <property type="entry name" value="CLAUDIN"/>
</dbReference>
<dbReference type="Pfam" id="PF00822">
    <property type="entry name" value="PMP22_Claudin"/>
    <property type="match status" value="1"/>
</dbReference>
<keyword evidence="7" id="KW-0965">Cell junction</keyword>
<keyword evidence="9 10" id="KW-0472">Membrane</keyword>
<evidence type="ECO:0008006" key="13">
    <source>
        <dbReference type="Google" id="ProtNLM"/>
    </source>
</evidence>
<evidence type="ECO:0000256" key="5">
    <source>
        <dbReference type="ARBA" id="ARBA00022475"/>
    </source>
</evidence>
<evidence type="ECO:0000256" key="7">
    <source>
        <dbReference type="ARBA" id="ARBA00022949"/>
    </source>
</evidence>
<keyword evidence="4" id="KW-0796">Tight junction</keyword>
<feature type="transmembrane region" description="Helical" evidence="10">
    <location>
        <begin position="79"/>
        <end position="99"/>
    </location>
</feature>
<comment type="similarity">
    <text evidence="3">Belongs to the claudin family.</text>
</comment>
<evidence type="ECO:0000256" key="10">
    <source>
        <dbReference type="SAM" id="Phobius"/>
    </source>
</evidence>
<accession>A0ABN9BCE5</accession>
<protein>
    <recommendedName>
        <fullName evidence="13">Claudin</fullName>
    </recommendedName>
</protein>
<keyword evidence="12" id="KW-1185">Reference proteome</keyword>
<dbReference type="EMBL" id="CATNWA010003396">
    <property type="protein sequence ID" value="CAI9545262.1"/>
    <property type="molecule type" value="Genomic_DNA"/>
</dbReference>
<reference evidence="11" key="1">
    <citation type="submission" date="2023-05" db="EMBL/GenBank/DDBJ databases">
        <authorList>
            <person name="Stuckert A."/>
        </authorList>
    </citation>
    <scope>NUCLEOTIDE SEQUENCE</scope>
</reference>
<evidence type="ECO:0000256" key="1">
    <source>
        <dbReference type="ARBA" id="ARBA00004435"/>
    </source>
</evidence>
<dbReference type="InterPro" id="IPR017974">
    <property type="entry name" value="Claudin_CS"/>
</dbReference>
<dbReference type="InterPro" id="IPR004031">
    <property type="entry name" value="PMP22/EMP/MP20/Claudin"/>
</dbReference>
<organism evidence="11 12">
    <name type="scientific">Staurois parvus</name>
    <dbReference type="NCBI Taxonomy" id="386267"/>
    <lineage>
        <taxon>Eukaryota</taxon>
        <taxon>Metazoa</taxon>
        <taxon>Chordata</taxon>
        <taxon>Craniata</taxon>
        <taxon>Vertebrata</taxon>
        <taxon>Euteleostomi</taxon>
        <taxon>Amphibia</taxon>
        <taxon>Batrachia</taxon>
        <taxon>Anura</taxon>
        <taxon>Neobatrachia</taxon>
        <taxon>Ranoidea</taxon>
        <taxon>Ranidae</taxon>
        <taxon>Staurois</taxon>
    </lineage>
</organism>